<feature type="binding site" evidence="14">
    <location>
        <position position="200"/>
    </location>
    <ligand>
        <name>NAD(+)</name>
        <dbReference type="ChEBI" id="CHEBI:57540"/>
    </ligand>
</feature>
<keyword evidence="8 16" id="KW-0560">Oxidoreductase</keyword>
<dbReference type="InterPro" id="IPR001100">
    <property type="entry name" value="Pyr_nuc-diS_OxRdtase"/>
</dbReference>
<dbReference type="Gene3D" id="3.50.50.60">
    <property type="entry name" value="FAD/NAD(P)-binding domain"/>
    <property type="match status" value="2"/>
</dbReference>
<evidence type="ECO:0000256" key="6">
    <source>
        <dbReference type="ARBA" id="ARBA00022630"/>
    </source>
</evidence>
<comment type="cofactor">
    <cofactor evidence="14 16">
        <name>FAD</name>
        <dbReference type="ChEBI" id="CHEBI:57692"/>
    </cofactor>
    <text evidence="14 16">Binds 1 FAD per subunit.</text>
</comment>
<evidence type="ECO:0000256" key="5">
    <source>
        <dbReference type="ARBA" id="ARBA00022490"/>
    </source>
</evidence>
<dbReference type="PRINTS" id="PR00411">
    <property type="entry name" value="PNDRDTASEI"/>
</dbReference>
<evidence type="ECO:0000256" key="1">
    <source>
        <dbReference type="ARBA" id="ARBA00004496"/>
    </source>
</evidence>
<evidence type="ECO:0000256" key="15">
    <source>
        <dbReference type="PIRSR" id="PIRSR000350-4"/>
    </source>
</evidence>
<dbReference type="Pfam" id="PF07992">
    <property type="entry name" value="Pyr_redox_2"/>
    <property type="match status" value="1"/>
</dbReference>
<dbReference type="GO" id="GO:0006103">
    <property type="term" value="P:2-oxoglutarate metabolic process"/>
    <property type="evidence" value="ECO:0007669"/>
    <property type="project" value="TreeGrafter"/>
</dbReference>
<feature type="domain" description="Pyridine nucleotide-disulphide oxidoreductase dimerisation" evidence="17">
    <location>
        <begin position="348"/>
        <end position="456"/>
    </location>
</feature>
<evidence type="ECO:0000259" key="18">
    <source>
        <dbReference type="Pfam" id="PF07992"/>
    </source>
</evidence>
<comment type="subcellular location">
    <subcellularLocation>
        <location evidence="1">Cytoplasm</location>
    </subcellularLocation>
</comment>
<dbReference type="STRING" id="1176587.A8C56_11850"/>
<feature type="binding site" evidence="14">
    <location>
        <position position="307"/>
    </location>
    <ligand>
        <name>FAD</name>
        <dbReference type="ChEBI" id="CHEBI:57692"/>
    </ligand>
</feature>
<keyword evidence="10" id="KW-1015">Disulfide bond</keyword>
<dbReference type="InterPro" id="IPR023753">
    <property type="entry name" value="FAD/NAD-binding_dom"/>
</dbReference>
<dbReference type="PIRSF" id="PIRSF000350">
    <property type="entry name" value="Mercury_reductase_MerA"/>
    <property type="match status" value="1"/>
</dbReference>
<dbReference type="Gene3D" id="3.30.390.30">
    <property type="match status" value="1"/>
</dbReference>
<dbReference type="SUPFAM" id="SSF55424">
    <property type="entry name" value="FAD/NAD-linked reductases, dimerisation (C-terminal) domain"/>
    <property type="match status" value="1"/>
</dbReference>
<proteinExistence type="inferred from homology"/>
<feature type="disulfide bond" description="Redox-active" evidence="15">
    <location>
        <begin position="40"/>
        <end position="45"/>
    </location>
</feature>
<dbReference type="GO" id="GO:0005737">
    <property type="term" value="C:cytoplasm"/>
    <property type="evidence" value="ECO:0007669"/>
    <property type="project" value="UniProtKB-SubCell"/>
</dbReference>
<reference evidence="19 20" key="1">
    <citation type="submission" date="2016-05" db="EMBL/GenBank/DDBJ databases">
        <title>Niabella ginsenosidivorans BS26 whole genome sequencing.</title>
        <authorList>
            <person name="Im W.T."/>
            <person name="Siddiqi M.Z."/>
        </authorList>
    </citation>
    <scope>NUCLEOTIDE SEQUENCE [LARGE SCALE GENOMIC DNA]</scope>
    <source>
        <strain evidence="19 20">BS26</strain>
    </source>
</reference>
<dbReference type="PANTHER" id="PTHR22912:SF217">
    <property type="entry name" value="DIHYDROLIPOYL DEHYDROGENASE"/>
    <property type="match status" value="1"/>
</dbReference>
<dbReference type="InterPro" id="IPR036188">
    <property type="entry name" value="FAD/NAD-bd_sf"/>
</dbReference>
<evidence type="ECO:0000256" key="14">
    <source>
        <dbReference type="PIRSR" id="PIRSR000350-3"/>
    </source>
</evidence>
<dbReference type="EMBL" id="CP015772">
    <property type="protein sequence ID" value="ANH81575.1"/>
    <property type="molecule type" value="Genomic_DNA"/>
</dbReference>
<keyword evidence="20" id="KW-1185">Reference proteome</keyword>
<evidence type="ECO:0000256" key="4">
    <source>
        <dbReference type="ARBA" id="ARBA00016961"/>
    </source>
</evidence>
<feature type="binding site" evidence="14">
    <location>
        <begin position="177"/>
        <end position="184"/>
    </location>
    <ligand>
        <name>NAD(+)</name>
        <dbReference type="ChEBI" id="CHEBI:57540"/>
    </ligand>
</feature>
<comment type="catalytic activity">
    <reaction evidence="12 16">
        <text>N(6)-[(R)-dihydrolipoyl]-L-lysyl-[protein] + NAD(+) = N(6)-[(R)-lipoyl]-L-lysyl-[protein] + NADH + H(+)</text>
        <dbReference type="Rhea" id="RHEA:15045"/>
        <dbReference type="Rhea" id="RHEA-COMP:10474"/>
        <dbReference type="Rhea" id="RHEA-COMP:10475"/>
        <dbReference type="ChEBI" id="CHEBI:15378"/>
        <dbReference type="ChEBI" id="CHEBI:57540"/>
        <dbReference type="ChEBI" id="CHEBI:57945"/>
        <dbReference type="ChEBI" id="CHEBI:83099"/>
        <dbReference type="ChEBI" id="CHEBI:83100"/>
        <dbReference type="EC" id="1.8.1.4"/>
    </reaction>
</comment>
<dbReference type="Proteomes" id="UP000077667">
    <property type="component" value="Chromosome"/>
</dbReference>
<dbReference type="InterPro" id="IPR006258">
    <property type="entry name" value="Lipoamide_DH"/>
</dbReference>
<dbReference type="SUPFAM" id="SSF51905">
    <property type="entry name" value="FAD/NAD(P)-binding domain"/>
    <property type="match status" value="1"/>
</dbReference>
<dbReference type="InterPro" id="IPR050151">
    <property type="entry name" value="Class-I_Pyr_Nuc-Dis_Oxidored"/>
</dbReference>
<dbReference type="NCBIfam" id="TIGR01350">
    <property type="entry name" value="lipoamide_DH"/>
    <property type="match status" value="1"/>
</dbReference>
<keyword evidence="6 16" id="KW-0285">Flavoprotein</keyword>
<dbReference type="PRINTS" id="PR00368">
    <property type="entry name" value="FADPNR"/>
</dbReference>
<dbReference type="EC" id="1.8.1.4" evidence="3 16"/>
<comment type="similarity">
    <text evidence="2 16">Belongs to the class-I pyridine nucleotide-disulfide oxidoreductase family.</text>
</comment>
<dbReference type="KEGG" id="nia:A8C56_11850"/>
<accession>A0A1A9I2L8</accession>
<dbReference type="GO" id="GO:0004148">
    <property type="term" value="F:dihydrolipoyl dehydrogenase (NADH) activity"/>
    <property type="evidence" value="ECO:0007669"/>
    <property type="project" value="UniProtKB-EC"/>
</dbReference>
<keyword evidence="7 14" id="KW-0274">FAD</keyword>
<protein>
    <recommendedName>
        <fullName evidence="4 16">Dihydrolipoyl dehydrogenase</fullName>
        <ecNumber evidence="3 16">1.8.1.4</ecNumber>
    </recommendedName>
</protein>
<keyword evidence="5" id="KW-0963">Cytoplasm</keyword>
<gene>
    <name evidence="19" type="ORF">A8C56_11850</name>
</gene>
<feature type="binding site" evidence="14">
    <location>
        <position position="111"/>
    </location>
    <ligand>
        <name>FAD</name>
        <dbReference type="ChEBI" id="CHEBI:57692"/>
    </ligand>
</feature>
<dbReference type="OrthoDB" id="9800167at2"/>
<dbReference type="PANTHER" id="PTHR22912">
    <property type="entry name" value="DISULFIDE OXIDOREDUCTASE"/>
    <property type="match status" value="1"/>
</dbReference>
<dbReference type="InterPro" id="IPR004099">
    <property type="entry name" value="Pyr_nucl-diS_OxRdtase_dimer"/>
</dbReference>
<feature type="active site" description="Proton acceptor" evidence="13">
    <location>
        <position position="446"/>
    </location>
</feature>
<evidence type="ECO:0000256" key="16">
    <source>
        <dbReference type="RuleBase" id="RU003692"/>
    </source>
</evidence>
<feature type="domain" description="FAD/NAD(P)-binding" evidence="18">
    <location>
        <begin position="3"/>
        <end position="322"/>
    </location>
</feature>
<feature type="binding site" evidence="14">
    <location>
        <position position="267"/>
    </location>
    <ligand>
        <name>NAD(+)</name>
        <dbReference type="ChEBI" id="CHEBI:57540"/>
    </ligand>
</feature>
<evidence type="ECO:0000256" key="13">
    <source>
        <dbReference type="PIRSR" id="PIRSR000350-2"/>
    </source>
</evidence>
<evidence type="ECO:0000313" key="19">
    <source>
        <dbReference type="EMBL" id="ANH81575.1"/>
    </source>
</evidence>
<evidence type="ECO:0000256" key="11">
    <source>
        <dbReference type="ARBA" id="ARBA00023284"/>
    </source>
</evidence>
<dbReference type="FunFam" id="3.30.390.30:FF:000001">
    <property type="entry name" value="Dihydrolipoyl dehydrogenase"/>
    <property type="match status" value="1"/>
</dbReference>
<evidence type="ECO:0000313" key="20">
    <source>
        <dbReference type="Proteomes" id="UP000077667"/>
    </source>
</evidence>
<dbReference type="GO" id="GO:0050660">
    <property type="term" value="F:flavin adenine dinucleotide binding"/>
    <property type="evidence" value="ECO:0007669"/>
    <property type="project" value="InterPro"/>
</dbReference>
<dbReference type="RefSeq" id="WP_067756136.1">
    <property type="nucleotide sequence ID" value="NZ_CP015772.1"/>
</dbReference>
<evidence type="ECO:0000256" key="2">
    <source>
        <dbReference type="ARBA" id="ARBA00007532"/>
    </source>
</evidence>
<keyword evidence="14" id="KW-0547">Nucleotide-binding</keyword>
<comment type="miscellaneous">
    <text evidence="16">The active site is a redox-active disulfide bond.</text>
</comment>
<organism evidence="19 20">
    <name type="scientific">Niabella ginsenosidivorans</name>
    <dbReference type="NCBI Taxonomy" id="1176587"/>
    <lineage>
        <taxon>Bacteria</taxon>
        <taxon>Pseudomonadati</taxon>
        <taxon>Bacteroidota</taxon>
        <taxon>Chitinophagia</taxon>
        <taxon>Chitinophagales</taxon>
        <taxon>Chitinophagaceae</taxon>
        <taxon>Niabella</taxon>
    </lineage>
</organism>
<evidence type="ECO:0000256" key="7">
    <source>
        <dbReference type="ARBA" id="ARBA00022827"/>
    </source>
</evidence>
<name>A0A1A9I2L8_9BACT</name>
<evidence type="ECO:0000256" key="10">
    <source>
        <dbReference type="ARBA" id="ARBA00023157"/>
    </source>
</evidence>
<dbReference type="InterPro" id="IPR012999">
    <property type="entry name" value="Pyr_OxRdtase_I_AS"/>
</dbReference>
<dbReference type="Pfam" id="PF02852">
    <property type="entry name" value="Pyr_redox_dim"/>
    <property type="match status" value="1"/>
</dbReference>
<evidence type="ECO:0000256" key="3">
    <source>
        <dbReference type="ARBA" id="ARBA00012608"/>
    </source>
</evidence>
<dbReference type="InterPro" id="IPR016156">
    <property type="entry name" value="FAD/NAD-linked_Rdtase_dimer_sf"/>
</dbReference>
<evidence type="ECO:0000256" key="9">
    <source>
        <dbReference type="ARBA" id="ARBA00023027"/>
    </source>
</evidence>
<feature type="binding site" evidence="14">
    <location>
        <position position="49"/>
    </location>
    <ligand>
        <name>FAD</name>
        <dbReference type="ChEBI" id="CHEBI:57692"/>
    </ligand>
</feature>
<dbReference type="AlphaFoldDB" id="A0A1A9I2L8"/>
<evidence type="ECO:0000256" key="8">
    <source>
        <dbReference type="ARBA" id="ARBA00023002"/>
    </source>
</evidence>
<keyword evidence="9 14" id="KW-0520">NAD</keyword>
<keyword evidence="11 16" id="KW-0676">Redox-active center</keyword>
<evidence type="ECO:0000256" key="12">
    <source>
        <dbReference type="ARBA" id="ARBA00049187"/>
    </source>
</evidence>
<evidence type="ECO:0000259" key="17">
    <source>
        <dbReference type="Pfam" id="PF02852"/>
    </source>
</evidence>
<sequence length="467" mass="49900">MAYDVIVVGSGPGGYVAAIRASQLGLKTAIIEKESLGGICLNWGCIPTKALLKSAQVFNDIQHSQEYGIEASGKPNFEAIVKRSRGAADKMSKGVQFLMKKNKIDVIMGFGTLKGKGQIEVKGADGKTTLVEGKHIIIATGGRSRELPALKQDGKKIIGYREAMVLPRQPKSMIVVGSGAIGVEFGYFYNSLGTKVTIVEFLPRIVPVEDEEISKELEKNLKKQGITIMTGSEVTSVDTSGNGVKAKVKTPTGEAILEADILLSAVGVAANIEGIGLETAGVKTDKGKIVVDKFYKTNVEGIYAIGDCVPGQALAHVASKEAIICVENIAFNEKKYKHQPEALDYNNVPGCTYCFPEIASAGFTEKAAKDAGYEIKVGKFPLTASGKATAAGHTEGFVKVIFDAKYGEWLGTHMIGYNVTEMIAETVVGRKLETTYHEVLNSIHPHPTISESVKDAIEAAYGEAIHL</sequence>
<dbReference type="PROSITE" id="PS00076">
    <property type="entry name" value="PYRIDINE_REDOX_1"/>
    <property type="match status" value="1"/>
</dbReference>